<name>A0A9Q4H7T6_ACTPL</name>
<dbReference type="RefSeq" id="WP_267991987.1">
    <property type="nucleotide sequence ID" value="NZ_JAPQFC010000391.1"/>
</dbReference>
<feature type="compositionally biased region" description="Polar residues" evidence="1">
    <location>
        <begin position="73"/>
        <end position="82"/>
    </location>
</feature>
<evidence type="ECO:0000256" key="1">
    <source>
        <dbReference type="SAM" id="MobiDB-lite"/>
    </source>
</evidence>
<sequence length="82" mass="9273">VNNLNALEVQDPCKALSSKATDGDLVVERERVLPLNMQSQKKFQTIVEEPRLFQQLQEVVEEPQQGKLRGDQVETSTHPETS</sequence>
<dbReference type="EMBL" id="JAPQFC010000391">
    <property type="protein sequence ID" value="MCY6524849.1"/>
    <property type="molecule type" value="Genomic_DNA"/>
</dbReference>
<proteinExistence type="predicted"/>
<evidence type="ECO:0000313" key="3">
    <source>
        <dbReference type="Proteomes" id="UP001077788"/>
    </source>
</evidence>
<dbReference type="Proteomes" id="UP001077788">
    <property type="component" value="Unassembled WGS sequence"/>
</dbReference>
<dbReference type="AlphaFoldDB" id="A0A9Q4H7T6"/>
<protein>
    <submittedName>
        <fullName evidence="2">Uncharacterized protein</fullName>
    </submittedName>
</protein>
<evidence type="ECO:0000313" key="2">
    <source>
        <dbReference type="EMBL" id="MCY6524849.1"/>
    </source>
</evidence>
<reference evidence="2" key="2">
    <citation type="submission" date="2022-12" db="EMBL/GenBank/DDBJ databases">
        <authorList>
            <person name="Kardos G."/>
            <person name="Sarkozi R."/>
            <person name="Laczko L."/>
            <person name="Marton S."/>
            <person name="Makrai L."/>
            <person name="Banyai K."/>
            <person name="Fodor L."/>
        </authorList>
    </citation>
    <scope>NUCLEOTIDE SEQUENCE</scope>
    <source>
        <strain evidence="2">84/14</strain>
    </source>
</reference>
<organism evidence="2 3">
    <name type="scientific">Actinobacillus pleuropneumoniae</name>
    <name type="common">Haemophilus pleuropneumoniae</name>
    <dbReference type="NCBI Taxonomy" id="715"/>
    <lineage>
        <taxon>Bacteria</taxon>
        <taxon>Pseudomonadati</taxon>
        <taxon>Pseudomonadota</taxon>
        <taxon>Gammaproteobacteria</taxon>
        <taxon>Pasteurellales</taxon>
        <taxon>Pasteurellaceae</taxon>
        <taxon>Actinobacillus</taxon>
    </lineage>
</organism>
<feature type="non-terminal residue" evidence="2">
    <location>
        <position position="82"/>
    </location>
</feature>
<feature type="non-terminal residue" evidence="2">
    <location>
        <position position="1"/>
    </location>
</feature>
<gene>
    <name evidence="2" type="ORF">OYG11_11610</name>
</gene>
<reference evidence="2" key="1">
    <citation type="journal article" date="2021" name="Vet Sci">
        <title>O-Serogroups and Pathovirotypes of Escherichia coli Isolated from Post-Weaning Piglets Showing Diarrhoea and/or Oedema in South Korea.</title>
        <authorList>
            <person name="Byun J.W."/>
            <person name="Moon B.Y."/>
            <person name="Do K.H."/>
            <person name="Lee K."/>
            <person name="Lee H.Y."/>
            <person name="Kim W.I."/>
            <person name="So B."/>
            <person name="Lee W.K."/>
        </authorList>
    </citation>
    <scope>NUCLEOTIDE SEQUENCE</scope>
    <source>
        <strain evidence="2">84/14</strain>
    </source>
</reference>
<feature type="region of interest" description="Disordered" evidence="1">
    <location>
        <begin position="60"/>
        <end position="82"/>
    </location>
</feature>
<accession>A0A9Q4H7T6</accession>
<comment type="caution">
    <text evidence="2">The sequence shown here is derived from an EMBL/GenBank/DDBJ whole genome shotgun (WGS) entry which is preliminary data.</text>
</comment>